<evidence type="ECO:0000313" key="2">
    <source>
        <dbReference type="Proteomes" id="UP000031518"/>
    </source>
</evidence>
<sequence>MKAAIFRDRPVCVERSVSITAFTALCRLAPFVYNKLTNRRTF</sequence>
<name>A0A0B6X274_9BACT</name>
<reference evidence="1 2" key="2">
    <citation type="submission" date="2015-01" db="EMBL/GenBank/DDBJ databases">
        <title>Complete genome sequence of Pyrinomonas methylaliphatogenes type strain K22T.</title>
        <authorList>
            <person name="Lee K.C.Y."/>
            <person name="Power J.F."/>
            <person name="Dunfield P.F."/>
            <person name="Morgan X.C."/>
            <person name="Huttenhower C."/>
            <person name="Stott M.B."/>
        </authorList>
    </citation>
    <scope>NUCLEOTIDE SEQUENCE [LARGE SCALE GENOMIC DNA]</scope>
    <source>
        <strain evidence="1 2">K22</strain>
    </source>
</reference>
<keyword evidence="2" id="KW-1185">Reference proteome</keyword>
<accession>A0A0B6X274</accession>
<evidence type="ECO:0000313" key="1">
    <source>
        <dbReference type="EMBL" id="CDM66639.1"/>
    </source>
</evidence>
<dbReference type="EMBL" id="CBXV010000008">
    <property type="protein sequence ID" value="CDM66639.1"/>
    <property type="molecule type" value="Genomic_DNA"/>
</dbReference>
<organism evidence="1 2">
    <name type="scientific">Pyrinomonas methylaliphatogenes</name>
    <dbReference type="NCBI Taxonomy" id="454194"/>
    <lineage>
        <taxon>Bacteria</taxon>
        <taxon>Pseudomonadati</taxon>
        <taxon>Acidobacteriota</taxon>
        <taxon>Blastocatellia</taxon>
        <taxon>Blastocatellales</taxon>
        <taxon>Pyrinomonadaceae</taxon>
        <taxon>Pyrinomonas</taxon>
    </lineage>
</organism>
<gene>
    <name evidence="1" type="ORF">PYK22_02672</name>
</gene>
<proteinExistence type="predicted"/>
<reference evidence="1 2" key="1">
    <citation type="submission" date="2013-12" db="EMBL/GenBank/DDBJ databases">
        <authorList>
            <person name="Stott M."/>
        </authorList>
    </citation>
    <scope>NUCLEOTIDE SEQUENCE [LARGE SCALE GENOMIC DNA]</scope>
    <source>
        <strain evidence="1 2">K22</strain>
    </source>
</reference>
<dbReference type="AlphaFoldDB" id="A0A0B6X274"/>
<protein>
    <submittedName>
        <fullName evidence="1">Uncharacterized protein</fullName>
    </submittedName>
</protein>
<dbReference type="Proteomes" id="UP000031518">
    <property type="component" value="Unassembled WGS sequence"/>
</dbReference>